<evidence type="ECO:0000313" key="2">
    <source>
        <dbReference type="Proteomes" id="UP001195769"/>
    </source>
</evidence>
<sequence>MALSPFAASSFSFAASRPPMCSVGSKCSGTSTPMYENPFSTVQFMMHVLVVSHLSESTVTPSIKVKHNAMRPGCYQSEDIMKTLHIEWCKSRAHTSQLAKEVKLLQEEMRRVAEFLSWHAAWWKEQAVRRTGLTTAEREGMQGYVRAMRDQFLALWNVVLVLLQLLSPVAP</sequence>
<reference evidence="1" key="1">
    <citation type="journal article" date="2020" name="New Phytol.">
        <title>Comparative genomics reveals dynamic genome evolution in host specialist ectomycorrhizal fungi.</title>
        <authorList>
            <person name="Lofgren L.A."/>
            <person name="Nguyen N.H."/>
            <person name="Vilgalys R."/>
            <person name="Ruytinx J."/>
            <person name="Liao H.L."/>
            <person name="Branco S."/>
            <person name="Kuo A."/>
            <person name="LaButti K."/>
            <person name="Lipzen A."/>
            <person name="Andreopoulos W."/>
            <person name="Pangilinan J."/>
            <person name="Riley R."/>
            <person name="Hundley H."/>
            <person name="Na H."/>
            <person name="Barry K."/>
            <person name="Grigoriev I.V."/>
            <person name="Stajich J.E."/>
            <person name="Kennedy P.G."/>
        </authorList>
    </citation>
    <scope>NUCLEOTIDE SEQUENCE</scope>
    <source>
        <strain evidence="1">FC203</strain>
    </source>
</reference>
<accession>A0AAD4E0C1</accession>
<proteinExistence type="predicted"/>
<dbReference type="AlphaFoldDB" id="A0AAD4E0C1"/>
<dbReference type="RefSeq" id="XP_041222987.1">
    <property type="nucleotide sequence ID" value="XM_041377225.1"/>
</dbReference>
<organism evidence="1 2">
    <name type="scientific">Suillus fuscotomentosus</name>
    <dbReference type="NCBI Taxonomy" id="1912939"/>
    <lineage>
        <taxon>Eukaryota</taxon>
        <taxon>Fungi</taxon>
        <taxon>Dikarya</taxon>
        <taxon>Basidiomycota</taxon>
        <taxon>Agaricomycotina</taxon>
        <taxon>Agaricomycetes</taxon>
        <taxon>Agaricomycetidae</taxon>
        <taxon>Boletales</taxon>
        <taxon>Suillineae</taxon>
        <taxon>Suillaceae</taxon>
        <taxon>Suillus</taxon>
    </lineage>
</organism>
<dbReference type="GeneID" id="64671523"/>
<protein>
    <submittedName>
        <fullName evidence="1">Uncharacterized protein</fullName>
    </submittedName>
</protein>
<name>A0AAD4E0C1_9AGAM</name>
<gene>
    <name evidence="1" type="ORF">F5891DRAFT_982604</name>
</gene>
<keyword evidence="2" id="KW-1185">Reference proteome</keyword>
<dbReference type="Proteomes" id="UP001195769">
    <property type="component" value="Unassembled WGS sequence"/>
</dbReference>
<dbReference type="EMBL" id="JABBWK010000046">
    <property type="protein sequence ID" value="KAG1897411.1"/>
    <property type="molecule type" value="Genomic_DNA"/>
</dbReference>
<evidence type="ECO:0000313" key="1">
    <source>
        <dbReference type="EMBL" id="KAG1897411.1"/>
    </source>
</evidence>
<comment type="caution">
    <text evidence="1">The sequence shown here is derived from an EMBL/GenBank/DDBJ whole genome shotgun (WGS) entry which is preliminary data.</text>
</comment>